<evidence type="ECO:0000313" key="3">
    <source>
        <dbReference type="Proteomes" id="UP001497497"/>
    </source>
</evidence>
<organism evidence="2 3">
    <name type="scientific">Lymnaea stagnalis</name>
    <name type="common">Great pond snail</name>
    <name type="synonym">Helix stagnalis</name>
    <dbReference type="NCBI Taxonomy" id="6523"/>
    <lineage>
        <taxon>Eukaryota</taxon>
        <taxon>Metazoa</taxon>
        <taxon>Spiralia</taxon>
        <taxon>Lophotrochozoa</taxon>
        <taxon>Mollusca</taxon>
        <taxon>Gastropoda</taxon>
        <taxon>Heterobranchia</taxon>
        <taxon>Euthyneura</taxon>
        <taxon>Panpulmonata</taxon>
        <taxon>Hygrophila</taxon>
        <taxon>Lymnaeoidea</taxon>
        <taxon>Lymnaeidae</taxon>
        <taxon>Lymnaea</taxon>
    </lineage>
</organism>
<name>A0AAV2H729_LYMST</name>
<sequence>MESSCCLATITLVLVLLSHGAECGGFSPEGEALQQTLVQKMANIQTQLADVTNSIRSLDSDIETALFNCLGVHSDICDEIEEGFKDGADQGLSVWRQAKRSAAHNPELDRYRSLYAELKRKRDMARSLMGLFRGADLVLTNERKRSCNLNLGFHCQTEEIANFADVYDFLSSPHSPGKKRSVRSAP</sequence>
<protein>
    <submittedName>
        <fullName evidence="2">Uncharacterized protein</fullName>
    </submittedName>
</protein>
<evidence type="ECO:0000256" key="1">
    <source>
        <dbReference type="SAM" id="SignalP"/>
    </source>
</evidence>
<keyword evidence="1" id="KW-0732">Signal</keyword>
<dbReference type="Proteomes" id="UP001497497">
    <property type="component" value="Unassembled WGS sequence"/>
</dbReference>
<evidence type="ECO:0000313" key="2">
    <source>
        <dbReference type="EMBL" id="CAL1529273.1"/>
    </source>
</evidence>
<keyword evidence="3" id="KW-1185">Reference proteome</keyword>
<comment type="caution">
    <text evidence="2">The sequence shown here is derived from an EMBL/GenBank/DDBJ whole genome shotgun (WGS) entry which is preliminary data.</text>
</comment>
<gene>
    <name evidence="2" type="ORF">GSLYS_00003428001</name>
</gene>
<feature type="chain" id="PRO_5043606813" evidence="1">
    <location>
        <begin position="21"/>
        <end position="186"/>
    </location>
</feature>
<feature type="signal peptide" evidence="1">
    <location>
        <begin position="1"/>
        <end position="20"/>
    </location>
</feature>
<reference evidence="2 3" key="1">
    <citation type="submission" date="2024-04" db="EMBL/GenBank/DDBJ databases">
        <authorList>
            <consortium name="Genoscope - CEA"/>
            <person name="William W."/>
        </authorList>
    </citation>
    <scope>NUCLEOTIDE SEQUENCE [LARGE SCALE GENOMIC DNA]</scope>
</reference>
<proteinExistence type="predicted"/>
<dbReference type="AlphaFoldDB" id="A0AAV2H729"/>
<accession>A0AAV2H729</accession>
<dbReference type="EMBL" id="CAXITT010000046">
    <property type="protein sequence ID" value="CAL1529273.1"/>
    <property type="molecule type" value="Genomic_DNA"/>
</dbReference>